<protein>
    <submittedName>
        <fullName evidence="2">Uncharacterized protein</fullName>
    </submittedName>
</protein>
<gene>
    <name evidence="2" type="ORF">C2R26_01580</name>
</gene>
<keyword evidence="1" id="KW-0472">Membrane</keyword>
<name>A0A2P4R965_9LACO</name>
<accession>A0A2P4R965</accession>
<dbReference type="EMBL" id="PPWZ01000009">
    <property type="protein sequence ID" value="POH37792.1"/>
    <property type="molecule type" value="Genomic_DNA"/>
</dbReference>
<evidence type="ECO:0000313" key="2">
    <source>
        <dbReference type="EMBL" id="POH37792.1"/>
    </source>
</evidence>
<organism evidence="2">
    <name type="scientific">Companilactobacillus formosensis</name>
    <dbReference type="NCBI Taxonomy" id="1617889"/>
    <lineage>
        <taxon>Bacteria</taxon>
        <taxon>Bacillati</taxon>
        <taxon>Bacillota</taxon>
        <taxon>Bacilli</taxon>
        <taxon>Lactobacillales</taxon>
        <taxon>Lactobacillaceae</taxon>
        <taxon>Companilactobacillus</taxon>
    </lineage>
</organism>
<proteinExistence type="predicted"/>
<keyword evidence="1" id="KW-1133">Transmembrane helix</keyword>
<feature type="transmembrane region" description="Helical" evidence="1">
    <location>
        <begin position="6"/>
        <end position="32"/>
    </location>
</feature>
<comment type="caution">
    <text evidence="2">The sequence shown here is derived from an EMBL/GenBank/DDBJ whole genome shotgun (WGS) entry which is preliminary data.</text>
</comment>
<dbReference type="AlphaFoldDB" id="A0A2P4R965"/>
<evidence type="ECO:0000256" key="1">
    <source>
        <dbReference type="SAM" id="Phobius"/>
    </source>
</evidence>
<keyword evidence="1" id="KW-0812">Transmembrane</keyword>
<reference evidence="2" key="1">
    <citation type="submission" date="2018-01" db="EMBL/GenBank/DDBJ databases">
        <title>Genome sequnecing of Lactobacillus formosensis KACC 18721.</title>
        <authorList>
            <person name="Kim S.-J."/>
            <person name="Heo J."/>
        </authorList>
    </citation>
    <scope>NUCLEOTIDE SEQUENCE</scope>
    <source>
        <strain evidence="2">KACC 18721</strain>
    </source>
</reference>
<sequence length="128" mass="14537">MNFTNQIILNIASLSIAVILIVGVTLISIALFKIHRVLKQRNYLLQQTSRPYIFCQKNQNRLEIRNIGQTPAIIDSITGLSSDSVHGQFIYQGQIIFYSLNNNSASTNIAINYHDQFNNYQGNFEISN</sequence>